<reference evidence="3" key="1">
    <citation type="submission" date="2017-09" db="EMBL/GenBank/DDBJ databases">
        <authorList>
            <person name="Varghese N."/>
            <person name="Submissions S."/>
        </authorList>
    </citation>
    <scope>NUCLEOTIDE SEQUENCE [LARGE SCALE GENOMIC DNA]</scope>
    <source>
        <strain evidence="3">MSL47</strain>
    </source>
</reference>
<dbReference type="PANTHER" id="PTHR42928:SF5">
    <property type="entry name" value="BLR1237 PROTEIN"/>
    <property type="match status" value="1"/>
</dbReference>
<dbReference type="Proteomes" id="UP000219573">
    <property type="component" value="Unassembled WGS sequence"/>
</dbReference>
<dbReference type="OrthoDB" id="8881899at2"/>
<name>A0A285GZN2_9FIRM</name>
<dbReference type="AlphaFoldDB" id="A0A285GZN2"/>
<evidence type="ECO:0000256" key="1">
    <source>
        <dbReference type="ARBA" id="ARBA00006987"/>
    </source>
</evidence>
<comment type="similarity">
    <text evidence="1">Belongs to the UPF0065 (bug) family.</text>
</comment>
<dbReference type="CDD" id="cd07012">
    <property type="entry name" value="PBP2_Bug_TTT"/>
    <property type="match status" value="1"/>
</dbReference>
<gene>
    <name evidence="2" type="ORF">SAMN06265827_11299</name>
</gene>
<dbReference type="Pfam" id="PF03401">
    <property type="entry name" value="TctC"/>
    <property type="match status" value="1"/>
</dbReference>
<keyword evidence="2" id="KW-0675">Receptor</keyword>
<keyword evidence="3" id="KW-1185">Reference proteome</keyword>
<accession>A0A285GZN2</accession>
<dbReference type="Gene3D" id="3.40.190.10">
    <property type="entry name" value="Periplasmic binding protein-like II"/>
    <property type="match status" value="1"/>
</dbReference>
<dbReference type="EMBL" id="OBDZ01000012">
    <property type="protein sequence ID" value="SNY29039.1"/>
    <property type="molecule type" value="Genomic_DNA"/>
</dbReference>
<dbReference type="InterPro" id="IPR005064">
    <property type="entry name" value="BUG"/>
</dbReference>
<evidence type="ECO:0000313" key="2">
    <source>
        <dbReference type="EMBL" id="SNY29039.1"/>
    </source>
</evidence>
<proteinExistence type="inferred from homology"/>
<dbReference type="SUPFAM" id="SSF53850">
    <property type="entry name" value="Periplasmic binding protein-like II"/>
    <property type="match status" value="1"/>
</dbReference>
<dbReference type="RefSeq" id="WP_097017882.1">
    <property type="nucleotide sequence ID" value="NZ_OBDZ01000012.1"/>
</dbReference>
<evidence type="ECO:0000313" key="3">
    <source>
        <dbReference type="Proteomes" id="UP000219573"/>
    </source>
</evidence>
<dbReference type="PANTHER" id="PTHR42928">
    <property type="entry name" value="TRICARBOXYLATE-BINDING PROTEIN"/>
    <property type="match status" value="1"/>
</dbReference>
<protein>
    <submittedName>
        <fullName evidence="2">Tripartite-type tricarboxylate transporter, receptor component TctC</fullName>
    </submittedName>
</protein>
<dbReference type="Gene3D" id="3.40.190.150">
    <property type="entry name" value="Bordetella uptake gene, domain 1"/>
    <property type="match status" value="1"/>
</dbReference>
<organism evidence="2 3">
    <name type="scientific">Orenia metallireducens</name>
    <dbReference type="NCBI Taxonomy" id="1413210"/>
    <lineage>
        <taxon>Bacteria</taxon>
        <taxon>Bacillati</taxon>
        <taxon>Bacillota</taxon>
        <taxon>Clostridia</taxon>
        <taxon>Halanaerobiales</taxon>
        <taxon>Halobacteroidaceae</taxon>
        <taxon>Orenia</taxon>
    </lineage>
</organism>
<dbReference type="PIRSF" id="PIRSF017082">
    <property type="entry name" value="YflP"/>
    <property type="match status" value="1"/>
</dbReference>
<sequence>MNKKSLVILSLAMVATLIFAGMANAWWIFGDESKKEGGSTYPSKPIQIIVPAGPGGDTDTNARTIAKYLDDTLGANIAVVNMEGAGSTIASQHVKNSKPDGHTVMFFHSSLYLAKIFGVAEYDFEAFKQGPMVTLEPSNTFLIKGDDPRFSNLDELVAYGKKHPGELTIGIETGGMSHMVSLAFADAVGVEFNFADVGGQSAKNAALLGGHVDLIYGIVSPVLSYIKSGDMISLGITAEERQEAYDFIPTFIEQGYKLNIGKPYYFLFPKDTPQEIVDTFTAAVKEATEEQGYKDDLAKVKLKPNYKDPEEARSFITHQRDYFQMLYNKLAF</sequence>
<dbReference type="InterPro" id="IPR042100">
    <property type="entry name" value="Bug_dom1"/>
</dbReference>